<evidence type="ECO:0000256" key="2">
    <source>
        <dbReference type="ARBA" id="ARBA00012438"/>
    </source>
</evidence>
<dbReference type="CDD" id="cd00082">
    <property type="entry name" value="HisKA"/>
    <property type="match status" value="1"/>
</dbReference>
<accession>A0A1H5RN41</accession>
<dbReference type="Proteomes" id="UP000236742">
    <property type="component" value="Unassembled WGS sequence"/>
</dbReference>
<reference evidence="11 12" key="1">
    <citation type="submission" date="2016-10" db="EMBL/GenBank/DDBJ databases">
        <authorList>
            <person name="de Groot N.N."/>
        </authorList>
    </citation>
    <scope>NUCLEOTIDE SEQUENCE [LARGE SCALE GENOMIC DNA]</scope>
    <source>
        <strain evidence="11 12">DSM 23413</strain>
    </source>
</reference>
<evidence type="ECO:0000256" key="5">
    <source>
        <dbReference type="ARBA" id="ARBA00022777"/>
    </source>
</evidence>
<keyword evidence="3" id="KW-0597">Phosphoprotein</keyword>
<dbReference type="Pfam" id="PF00512">
    <property type="entry name" value="HisKA"/>
    <property type="match status" value="1"/>
</dbReference>
<dbReference type="Gene3D" id="3.30.565.10">
    <property type="entry name" value="Histidine kinase-like ATPase, C-terminal domain"/>
    <property type="match status" value="1"/>
</dbReference>
<evidence type="ECO:0000256" key="6">
    <source>
        <dbReference type="ARBA" id="ARBA00023012"/>
    </source>
</evidence>
<dbReference type="AlphaFoldDB" id="A0A1H5RN41"/>
<feature type="transmembrane region" description="Helical" evidence="9">
    <location>
        <begin position="123"/>
        <end position="141"/>
    </location>
</feature>
<feature type="transmembrane region" description="Helical" evidence="9">
    <location>
        <begin position="153"/>
        <end position="171"/>
    </location>
</feature>
<name>A0A1H5RN41_9RHOB</name>
<gene>
    <name evidence="11" type="ORF">SAMN05421751_1018</name>
</gene>
<dbReference type="FunFam" id="1.10.287.130:FF:000001">
    <property type="entry name" value="Two-component sensor histidine kinase"/>
    <property type="match status" value="1"/>
</dbReference>
<keyword evidence="8" id="KW-0175">Coiled coil</keyword>
<keyword evidence="7 9" id="KW-0472">Membrane</keyword>
<dbReference type="InterPro" id="IPR005467">
    <property type="entry name" value="His_kinase_dom"/>
</dbReference>
<dbReference type="EC" id="2.7.13.3" evidence="2"/>
<dbReference type="Pfam" id="PF02518">
    <property type="entry name" value="HATPase_c"/>
    <property type="match status" value="1"/>
</dbReference>
<feature type="transmembrane region" description="Helical" evidence="9">
    <location>
        <begin position="41"/>
        <end position="71"/>
    </location>
</feature>
<feature type="coiled-coil region" evidence="8">
    <location>
        <begin position="201"/>
        <end position="228"/>
    </location>
</feature>
<evidence type="ECO:0000256" key="8">
    <source>
        <dbReference type="SAM" id="Coils"/>
    </source>
</evidence>
<sequence>MVYVDKLLKMNSKWLRGDLLERQLKDYFANTKNLMLQRQSIFFAATTLTAFYFDPVISFMCYGLVLLTEAIDLFLTRRVDKWKDGDPAKARMFLLWAVVNTVFSAVAISLFVILIAVQEGDDGHFTPLFFLFAAAVFAAMYNHQLVPALILRLSIYAGAFLFIALLDIWRYSPPIDSEPWLRFFTVIFVMYFVVDCSFMFLQLYRSNLRQMERLRREHQKAMAAYKVKSQFVSVVSHELRTPLTSIKGSLDLLNSGAMGPVPETMKPLIDLAGKNSQRLATLINDILDFQKIEAGEMTYNFDALEVRKLVVDAVETNRGYGDSLNVSFKLDLPEEDDGAKVLGDETRLMQVLSNILSNAAKFSPEGGEVTVGYRILGSTVRIFVEDHGEGIPENSKHKVFDRFTQVDSSDQRKVGGTGLGMNISKQIVEQHNGEIDYVSELGVGTVFFVTLDLLEESESLAA</sequence>
<feature type="domain" description="Histidine kinase" evidence="10">
    <location>
        <begin position="234"/>
        <end position="455"/>
    </location>
</feature>
<feature type="transmembrane region" description="Helical" evidence="9">
    <location>
        <begin position="183"/>
        <end position="204"/>
    </location>
</feature>
<keyword evidence="6" id="KW-0902">Two-component regulatory system</keyword>
<evidence type="ECO:0000313" key="11">
    <source>
        <dbReference type="EMBL" id="SEF39148.1"/>
    </source>
</evidence>
<evidence type="ECO:0000256" key="1">
    <source>
        <dbReference type="ARBA" id="ARBA00000085"/>
    </source>
</evidence>
<evidence type="ECO:0000256" key="4">
    <source>
        <dbReference type="ARBA" id="ARBA00022679"/>
    </source>
</evidence>
<dbReference type="FunFam" id="3.30.565.10:FF:000006">
    <property type="entry name" value="Sensor histidine kinase WalK"/>
    <property type="match status" value="1"/>
</dbReference>
<evidence type="ECO:0000256" key="7">
    <source>
        <dbReference type="ARBA" id="ARBA00023136"/>
    </source>
</evidence>
<dbReference type="InterPro" id="IPR004358">
    <property type="entry name" value="Sig_transdc_His_kin-like_C"/>
</dbReference>
<evidence type="ECO:0000256" key="9">
    <source>
        <dbReference type="SAM" id="Phobius"/>
    </source>
</evidence>
<keyword evidence="9" id="KW-1133">Transmembrane helix</keyword>
<dbReference type="SMART" id="SM00387">
    <property type="entry name" value="HATPase_c"/>
    <property type="match status" value="1"/>
</dbReference>
<keyword evidence="5 11" id="KW-0418">Kinase</keyword>
<dbReference type="PANTHER" id="PTHR43711:SF1">
    <property type="entry name" value="HISTIDINE KINASE 1"/>
    <property type="match status" value="1"/>
</dbReference>
<dbReference type="PRINTS" id="PR00344">
    <property type="entry name" value="BCTRLSENSOR"/>
</dbReference>
<keyword evidence="4" id="KW-0808">Transferase</keyword>
<dbReference type="PROSITE" id="PS50109">
    <property type="entry name" value="HIS_KIN"/>
    <property type="match status" value="1"/>
</dbReference>
<evidence type="ECO:0000256" key="3">
    <source>
        <dbReference type="ARBA" id="ARBA00022553"/>
    </source>
</evidence>
<dbReference type="GO" id="GO:0000155">
    <property type="term" value="F:phosphorelay sensor kinase activity"/>
    <property type="evidence" value="ECO:0007669"/>
    <property type="project" value="InterPro"/>
</dbReference>
<dbReference type="OrthoDB" id="7179697at2"/>
<dbReference type="RefSeq" id="WP_160114828.1">
    <property type="nucleotide sequence ID" value="NZ_FNVD01000001.1"/>
</dbReference>
<dbReference type="InterPro" id="IPR036890">
    <property type="entry name" value="HATPase_C_sf"/>
</dbReference>
<keyword evidence="12" id="KW-1185">Reference proteome</keyword>
<dbReference type="InterPro" id="IPR003661">
    <property type="entry name" value="HisK_dim/P_dom"/>
</dbReference>
<dbReference type="PANTHER" id="PTHR43711">
    <property type="entry name" value="TWO-COMPONENT HISTIDINE KINASE"/>
    <property type="match status" value="1"/>
</dbReference>
<dbReference type="SUPFAM" id="SSF55874">
    <property type="entry name" value="ATPase domain of HSP90 chaperone/DNA topoisomerase II/histidine kinase"/>
    <property type="match status" value="1"/>
</dbReference>
<feature type="transmembrane region" description="Helical" evidence="9">
    <location>
        <begin position="92"/>
        <end position="117"/>
    </location>
</feature>
<evidence type="ECO:0000259" key="10">
    <source>
        <dbReference type="PROSITE" id="PS50109"/>
    </source>
</evidence>
<protein>
    <recommendedName>
        <fullName evidence="2">histidine kinase</fullName>
        <ecNumber evidence="2">2.7.13.3</ecNumber>
    </recommendedName>
</protein>
<dbReference type="InterPro" id="IPR003594">
    <property type="entry name" value="HATPase_dom"/>
</dbReference>
<comment type="catalytic activity">
    <reaction evidence="1">
        <text>ATP + protein L-histidine = ADP + protein N-phospho-L-histidine.</text>
        <dbReference type="EC" id="2.7.13.3"/>
    </reaction>
</comment>
<proteinExistence type="predicted"/>
<dbReference type="EMBL" id="FNVD01000001">
    <property type="protein sequence ID" value="SEF39148.1"/>
    <property type="molecule type" value="Genomic_DNA"/>
</dbReference>
<organism evidence="11 12">
    <name type="scientific">Jhaorihella thermophila</name>
    <dbReference type="NCBI Taxonomy" id="488547"/>
    <lineage>
        <taxon>Bacteria</taxon>
        <taxon>Pseudomonadati</taxon>
        <taxon>Pseudomonadota</taxon>
        <taxon>Alphaproteobacteria</taxon>
        <taxon>Rhodobacterales</taxon>
        <taxon>Paracoccaceae</taxon>
        <taxon>Jhaorihella</taxon>
    </lineage>
</organism>
<dbReference type="SMART" id="SM00388">
    <property type="entry name" value="HisKA"/>
    <property type="match status" value="1"/>
</dbReference>
<dbReference type="InterPro" id="IPR036097">
    <property type="entry name" value="HisK_dim/P_sf"/>
</dbReference>
<dbReference type="InterPro" id="IPR050736">
    <property type="entry name" value="Sensor_HK_Regulatory"/>
</dbReference>
<evidence type="ECO:0000313" key="12">
    <source>
        <dbReference type="Proteomes" id="UP000236742"/>
    </source>
</evidence>
<dbReference type="SUPFAM" id="SSF47384">
    <property type="entry name" value="Homodimeric domain of signal transducing histidine kinase"/>
    <property type="match status" value="1"/>
</dbReference>
<dbReference type="Gene3D" id="1.10.287.130">
    <property type="match status" value="1"/>
</dbReference>
<keyword evidence="9" id="KW-0812">Transmembrane</keyword>